<dbReference type="HAMAP" id="MF_01477">
    <property type="entry name" value="Iojap_RsfS"/>
    <property type="match status" value="1"/>
</dbReference>
<dbReference type="Gene3D" id="3.30.460.10">
    <property type="entry name" value="Beta Polymerase, domain 2"/>
    <property type="match status" value="1"/>
</dbReference>
<protein>
    <submittedName>
        <fullName evidence="2">Uncharacterized protein</fullName>
    </submittedName>
</protein>
<organism evidence="2 3">
    <name type="scientific">Sphagnum jensenii</name>
    <dbReference type="NCBI Taxonomy" id="128206"/>
    <lineage>
        <taxon>Eukaryota</taxon>
        <taxon>Viridiplantae</taxon>
        <taxon>Streptophyta</taxon>
        <taxon>Embryophyta</taxon>
        <taxon>Bryophyta</taxon>
        <taxon>Sphagnophytina</taxon>
        <taxon>Sphagnopsida</taxon>
        <taxon>Sphagnales</taxon>
        <taxon>Sphagnaceae</taxon>
        <taxon>Sphagnum</taxon>
    </lineage>
</organism>
<dbReference type="Pfam" id="PF02410">
    <property type="entry name" value="RsfS"/>
    <property type="match status" value="1"/>
</dbReference>
<dbReference type="SUPFAM" id="SSF81301">
    <property type="entry name" value="Nucleotidyltransferase"/>
    <property type="match status" value="1"/>
</dbReference>
<sequence length="240" mass="27457">MHHHQVLAMQQCSRPLQLSQLISCTSYSSQNVQMIHTSLCASRPALNTSLRTQQCQVPRISHQRRRVSNSRTGAEMEELEDVDLSQLDEEDLDVLFEEYGEVVLTDGKPRPVASDVDDDAETLTFAIALAEAANEVKGAEIQVLFVKPLIYWARYFVLATAYSKPQVDAIGRRMRDMAEERFDHSPRGDTKPNSWTLLDFGDVVVHIFLPKERAYYNLEEFYGNATRISLPFENRWAYRG</sequence>
<dbReference type="NCBIfam" id="TIGR00090">
    <property type="entry name" value="rsfS_iojap_ybeB"/>
    <property type="match status" value="1"/>
</dbReference>
<comment type="similarity">
    <text evidence="1">Belongs to the Iojap/RsfS family.</text>
</comment>
<dbReference type="EMBL" id="OZ023703">
    <property type="protein sequence ID" value="CAK9871366.1"/>
    <property type="molecule type" value="Genomic_DNA"/>
</dbReference>
<dbReference type="InterPro" id="IPR043519">
    <property type="entry name" value="NT_sf"/>
</dbReference>
<dbReference type="Proteomes" id="UP001497522">
    <property type="component" value="Chromosome 2"/>
</dbReference>
<evidence type="ECO:0000313" key="3">
    <source>
        <dbReference type="Proteomes" id="UP001497522"/>
    </source>
</evidence>
<dbReference type="InterPro" id="IPR004394">
    <property type="entry name" value="Iojap/RsfS/C7orf30"/>
</dbReference>
<dbReference type="PANTHER" id="PTHR21043">
    <property type="entry name" value="IOJAP SUPERFAMILY ORTHOLOG"/>
    <property type="match status" value="1"/>
</dbReference>
<dbReference type="PANTHER" id="PTHR21043:SF2">
    <property type="entry name" value="PROTEIN IOJAP, CHLOROPLASTIC"/>
    <property type="match status" value="1"/>
</dbReference>
<name>A0ABP1B853_9BRYO</name>
<keyword evidence="3" id="KW-1185">Reference proteome</keyword>
<proteinExistence type="inferred from homology"/>
<evidence type="ECO:0000256" key="1">
    <source>
        <dbReference type="ARBA" id="ARBA00010574"/>
    </source>
</evidence>
<evidence type="ECO:0000313" key="2">
    <source>
        <dbReference type="EMBL" id="CAK9871366.1"/>
    </source>
</evidence>
<reference evidence="2 3" key="1">
    <citation type="submission" date="2024-03" db="EMBL/GenBank/DDBJ databases">
        <authorList>
            <consortium name="ELIXIR-Norway"/>
            <consortium name="Elixir Norway"/>
        </authorList>
    </citation>
    <scope>NUCLEOTIDE SEQUENCE [LARGE SCALE GENOMIC DNA]</scope>
</reference>
<gene>
    <name evidence="2" type="ORF">CSSPJE1EN2_LOCUS14034</name>
</gene>
<accession>A0ABP1B853</accession>